<dbReference type="SUPFAM" id="SSF52540">
    <property type="entry name" value="P-loop containing nucleoside triphosphate hydrolases"/>
    <property type="match status" value="1"/>
</dbReference>
<sequence>MMHTFDPFQANVSIFAGRSKLIVALEREAINRRCVLLFGGRQSGKTTLLLKVHETLQRSVSVENLDTFTCPVYIDLTRLPVEATPSDFFTYLVVRTIESCKATIDGFPINSLEENRCVTVEDFSSRILSITSSAGNVDLTILFLIDESERVLGERFPRGFQDNLFTILYGSELAAQAKIGMVFAGAQQLFVFSEDDTSPIGSRAAYYYIQNFSKDDVGVLVKNIETSYALSIEENVALKLHSITGGHAGLTVRLWDFIQRNEINTVEHLSSSLAIFRTECSQLLRLWAVALSKQARAVHDVLAVNDKIPNSQVVSIFKDHGWDPMLSEKAIDELLFTGIGKYENGFLSAINEVYWGYIKEYIFVDEVPPAPHNDMNDGPTHDAIWSLIESAEISLRSYVRYIYEKTFGVAVQAKIEQALGGAAFKKVQGNVVKSNARYKYTPRDQILGIFDGLYLGQLGQLMLWRDAWAAFSHLAQDKRELEIMLAPINAVRTDKAHFYSVPIRELIRCKLHCEDLIYLIDQHSPKNTL</sequence>
<protein>
    <recommendedName>
        <fullName evidence="1">ORC1/DEAH AAA+ ATPase domain-containing protein</fullName>
    </recommendedName>
</protein>
<dbReference type="EMBL" id="CAKZ01000183">
    <property type="protein sequence ID" value="CCJ83113.1"/>
    <property type="molecule type" value="Genomic_DNA"/>
</dbReference>
<keyword evidence="3" id="KW-1185">Reference proteome</keyword>
<name>A0ABM9QC49_9ENTR</name>
<dbReference type="InterPro" id="IPR049945">
    <property type="entry name" value="AAA_22"/>
</dbReference>
<gene>
    <name evidence="2" type="ORF">BN134_3886</name>
</gene>
<feature type="domain" description="ORC1/DEAH AAA+ ATPase" evidence="1">
    <location>
        <begin position="31"/>
        <end position="189"/>
    </location>
</feature>
<dbReference type="Pfam" id="PF13401">
    <property type="entry name" value="AAA_22"/>
    <property type="match status" value="1"/>
</dbReference>
<comment type="caution">
    <text evidence="2">The sequence shown here is derived from an EMBL/GenBank/DDBJ whole genome shotgun (WGS) entry which is preliminary data.</text>
</comment>
<evidence type="ECO:0000259" key="1">
    <source>
        <dbReference type="Pfam" id="PF13401"/>
    </source>
</evidence>
<dbReference type="InterPro" id="IPR027417">
    <property type="entry name" value="P-loop_NTPase"/>
</dbReference>
<proteinExistence type="predicted"/>
<reference evidence="3" key="1">
    <citation type="journal article" date="2012" name="PLoS ONE">
        <title>Comparative analysis of genome sequences covering the seven cronobacter species.</title>
        <authorList>
            <person name="Joseph S."/>
            <person name="Desai P."/>
            <person name="Ji Y."/>
            <person name="Cummings C.A."/>
            <person name="Shih R."/>
            <person name="Degoricija L."/>
            <person name="Rico A."/>
            <person name="Brzoska P."/>
            <person name="Hamby S.E."/>
            <person name="Masood N."/>
            <person name="Hariri S."/>
            <person name="Sonbol H."/>
            <person name="Chuzhanova N."/>
            <person name="McClelland M."/>
            <person name="Furtado M.R."/>
            <person name="Forsythe S.J."/>
        </authorList>
    </citation>
    <scope>NUCLEOTIDE SEQUENCE [LARGE SCALE GENOMIC DNA]</scope>
    <source>
        <strain evidence="3">1210</strain>
    </source>
</reference>
<accession>A0ABM9QC49</accession>
<organism evidence="2 3">
    <name type="scientific">Cronobacter dublinensis 1210</name>
    <dbReference type="NCBI Taxonomy" id="1208656"/>
    <lineage>
        <taxon>Bacteria</taxon>
        <taxon>Pseudomonadati</taxon>
        <taxon>Pseudomonadota</taxon>
        <taxon>Gammaproteobacteria</taxon>
        <taxon>Enterobacterales</taxon>
        <taxon>Enterobacteriaceae</taxon>
        <taxon>Cronobacter</taxon>
    </lineage>
</organism>
<dbReference type="Gene3D" id="3.40.50.300">
    <property type="entry name" value="P-loop containing nucleotide triphosphate hydrolases"/>
    <property type="match status" value="1"/>
</dbReference>
<evidence type="ECO:0000313" key="3">
    <source>
        <dbReference type="Proteomes" id="UP000009342"/>
    </source>
</evidence>
<evidence type="ECO:0000313" key="2">
    <source>
        <dbReference type="EMBL" id="CCJ83113.1"/>
    </source>
</evidence>
<dbReference type="Proteomes" id="UP000009342">
    <property type="component" value="Unassembled WGS sequence"/>
</dbReference>